<protein>
    <recommendedName>
        <fullName evidence="2">DUF5723 domain-containing protein</fullName>
    </recommendedName>
</protein>
<dbReference type="Proteomes" id="UP000576209">
    <property type="component" value="Unassembled WGS sequence"/>
</dbReference>
<keyword evidence="4" id="KW-1185">Reference proteome</keyword>
<comment type="caution">
    <text evidence="3">The sequence shown here is derived from an EMBL/GenBank/DDBJ whole genome shotgun (WGS) entry which is preliminary data.</text>
</comment>
<organism evidence="3 4">
    <name type="scientific">Neolewinella aquimaris</name>
    <dbReference type="NCBI Taxonomy" id="1835722"/>
    <lineage>
        <taxon>Bacteria</taxon>
        <taxon>Pseudomonadati</taxon>
        <taxon>Bacteroidota</taxon>
        <taxon>Saprospiria</taxon>
        <taxon>Saprospirales</taxon>
        <taxon>Lewinellaceae</taxon>
        <taxon>Neolewinella</taxon>
    </lineage>
</organism>
<dbReference type="EMBL" id="JACIFF010000006">
    <property type="protein sequence ID" value="MBB4079764.1"/>
    <property type="molecule type" value="Genomic_DNA"/>
</dbReference>
<evidence type="ECO:0000313" key="4">
    <source>
        <dbReference type="Proteomes" id="UP000576209"/>
    </source>
</evidence>
<evidence type="ECO:0000259" key="2">
    <source>
        <dbReference type="Pfam" id="PF18990"/>
    </source>
</evidence>
<dbReference type="AlphaFoldDB" id="A0A840E2G1"/>
<feature type="domain" description="DUF5723" evidence="2">
    <location>
        <begin position="38"/>
        <end position="407"/>
    </location>
</feature>
<name>A0A840E2G1_9BACT</name>
<feature type="chain" id="PRO_5032674284" description="DUF5723 domain-containing protein" evidence="1">
    <location>
        <begin position="20"/>
        <end position="456"/>
    </location>
</feature>
<keyword evidence="1" id="KW-0732">Signal</keyword>
<proteinExistence type="predicted"/>
<reference evidence="3 4" key="1">
    <citation type="submission" date="2020-08" db="EMBL/GenBank/DDBJ databases">
        <title>Genomic Encyclopedia of Type Strains, Phase IV (KMG-IV): sequencing the most valuable type-strain genomes for metagenomic binning, comparative biology and taxonomic classification.</title>
        <authorList>
            <person name="Goeker M."/>
        </authorList>
    </citation>
    <scope>NUCLEOTIDE SEQUENCE [LARGE SCALE GENOMIC DNA]</scope>
    <source>
        <strain evidence="3 4">DSM 105137</strain>
    </source>
</reference>
<accession>A0A840E2G1</accession>
<feature type="signal peptide" evidence="1">
    <location>
        <begin position="1"/>
        <end position="19"/>
    </location>
</feature>
<dbReference type="Pfam" id="PF18990">
    <property type="entry name" value="DUF5723"/>
    <property type="match status" value="1"/>
</dbReference>
<sequence length="456" mass="49152">MLLLLLSCLVTLNTLLAQGYPGLSVDNYSGVHGLLLNPASVAGSRTGTEINLASVAAFAANDYLKLNSTDIKEAIDNDLNDQVMLRTPGDDRSLNAHADVLGPSLLMSFGKHTGLGILTRARSLYTLRNMNGQLVEGTTIGFDELGDFTFDQRDHHSTLHTWGEVALVFGTEIVQLEAHVLKAGVSLKYLQGLGAVYTYGEALAGSYDAGNGRMSVDGDVTFGRAQELYYDDVSFDVRAGGVGFDLGLVYEWRPTSGTETQAYRPYRLRVAASIMDLGKITYDDTYADTYRLAGTIPVSRIEDAGDTESALYENFVATYAEESVDIGLPTALNLLVDYRLTGKLYVSALYTSPMSSDERLSNGVPTTLTLAPRVETRGFGLYLPYSFRTEQPNSLGVGMRLGPLLLGSGSLLSSVLSDGVQTVDVYAGIKLPFHRKVKKDKRAKAKGGDAGAEMGK</sequence>
<evidence type="ECO:0000313" key="3">
    <source>
        <dbReference type="EMBL" id="MBB4079764.1"/>
    </source>
</evidence>
<dbReference type="InterPro" id="IPR043781">
    <property type="entry name" value="DUF5723"/>
</dbReference>
<evidence type="ECO:0000256" key="1">
    <source>
        <dbReference type="SAM" id="SignalP"/>
    </source>
</evidence>
<gene>
    <name evidence="3" type="ORF">GGR28_002391</name>
</gene>
<dbReference type="RefSeq" id="WP_183496010.1">
    <property type="nucleotide sequence ID" value="NZ_JACIFF010000006.1"/>
</dbReference>